<reference evidence="1 2" key="2">
    <citation type="journal article" date="2011" name="Stand. Genomic Sci.">
        <title>Complete genome sequence of Leadbetterella byssophila type strain (4M15).</title>
        <authorList>
            <person name="Abt B."/>
            <person name="Teshima H."/>
            <person name="Lucas S."/>
            <person name="Lapidus A."/>
            <person name="Del Rio T.G."/>
            <person name="Nolan M."/>
            <person name="Tice H."/>
            <person name="Cheng J.F."/>
            <person name="Pitluck S."/>
            <person name="Liolios K."/>
            <person name="Pagani I."/>
            <person name="Ivanova N."/>
            <person name="Mavromatis K."/>
            <person name="Pati A."/>
            <person name="Tapia R."/>
            <person name="Han C."/>
            <person name="Goodwin L."/>
            <person name="Chen A."/>
            <person name="Palaniappan K."/>
            <person name="Land M."/>
            <person name="Hauser L."/>
            <person name="Chang Y.J."/>
            <person name="Jeffries C.D."/>
            <person name="Rohde M."/>
            <person name="Goker M."/>
            <person name="Tindall B.J."/>
            <person name="Detter J.C."/>
            <person name="Woyke T."/>
            <person name="Bristow J."/>
            <person name="Eisen J.A."/>
            <person name="Markowitz V."/>
            <person name="Hugenholtz P."/>
            <person name="Klenk H.P."/>
            <person name="Kyrpides N.C."/>
        </authorList>
    </citation>
    <scope>NUCLEOTIDE SEQUENCE [LARGE SCALE GENOMIC DNA]</scope>
    <source>
        <strain evidence="2">DSM 17132 / JCM 16389 / KACC 11308 / NBRC 106382 / 4M15</strain>
    </source>
</reference>
<keyword evidence="2" id="KW-1185">Reference proteome</keyword>
<gene>
    <name evidence="1" type="ordered locus">Lbys_0858</name>
</gene>
<dbReference type="STRING" id="649349.Lbys_0858"/>
<reference key="1">
    <citation type="submission" date="2010-11" db="EMBL/GenBank/DDBJ databases">
        <title>The complete genome of Leadbetterella byssophila DSM 17132.</title>
        <authorList>
            <consortium name="US DOE Joint Genome Institute (JGI-PGF)"/>
            <person name="Lucas S."/>
            <person name="Copeland A."/>
            <person name="Lapidus A."/>
            <person name="Glavina del Rio T."/>
            <person name="Dalin E."/>
            <person name="Tice H."/>
            <person name="Bruce D."/>
            <person name="Goodwin L."/>
            <person name="Pitluck S."/>
            <person name="Kyrpides N."/>
            <person name="Mavromatis K."/>
            <person name="Ivanova N."/>
            <person name="Teshima H."/>
            <person name="Brettin T."/>
            <person name="Detter J.C."/>
            <person name="Han C."/>
            <person name="Tapia R."/>
            <person name="Land M."/>
            <person name="Hauser L."/>
            <person name="Markowitz V."/>
            <person name="Cheng J.-F."/>
            <person name="Hugenholtz P."/>
            <person name="Woyke T."/>
            <person name="Wu D."/>
            <person name="Tindall B."/>
            <person name="Pomrenke H.G."/>
            <person name="Brambilla E."/>
            <person name="Klenk H.-P."/>
            <person name="Eisen J.A."/>
        </authorList>
    </citation>
    <scope>NUCLEOTIDE SEQUENCE [LARGE SCALE GENOMIC DNA]</scope>
    <source>
        <strain>DSM 17132</strain>
    </source>
</reference>
<dbReference type="KEGG" id="lby:Lbys_0858"/>
<dbReference type="AlphaFoldDB" id="E4RR09"/>
<dbReference type="HOGENOM" id="CLU_1068715_0_0_10"/>
<dbReference type="Proteomes" id="UP000007435">
    <property type="component" value="Chromosome"/>
</dbReference>
<evidence type="ECO:0000313" key="1">
    <source>
        <dbReference type="EMBL" id="ADQ16604.1"/>
    </source>
</evidence>
<evidence type="ECO:0000313" key="2">
    <source>
        <dbReference type="Proteomes" id="UP000007435"/>
    </source>
</evidence>
<dbReference type="PROSITE" id="PS51257">
    <property type="entry name" value="PROKAR_LIPOPROTEIN"/>
    <property type="match status" value="1"/>
</dbReference>
<dbReference type="RefSeq" id="WP_013407655.1">
    <property type="nucleotide sequence ID" value="NC_014655.1"/>
</dbReference>
<sequence>MKHKLLILSIAILSCGKDSVSPSGNSLGILEVSPFLVEKSLTKSSSLPSSSGVWTNYSYDENYLFLEEGMDYSPENIGSSVLPFAKKGTEEIFVDTERRVTRRKYQNVVEDYFYSTDGRLNYIVRDFVGESINNKPLKDTVQYSYYGKGQKDHEGEVLIVKENQYYVDNKLQKYFDYVRYTTEYYDAEKELKSWITRPYSYGKQMKAPLIRRTSTSKKGSLSTEYWAHDYDEQGLITHTKYSTLGIISDTDYFYIKPGTK</sequence>
<accession>E4RR09</accession>
<organism evidence="1 2">
    <name type="scientific">Leadbetterella byssophila (strain DSM 17132 / JCM 16389 / KACC 11308 / NBRC 106382 / 4M15)</name>
    <dbReference type="NCBI Taxonomy" id="649349"/>
    <lineage>
        <taxon>Bacteria</taxon>
        <taxon>Pseudomonadati</taxon>
        <taxon>Bacteroidota</taxon>
        <taxon>Cytophagia</taxon>
        <taxon>Cytophagales</taxon>
        <taxon>Leadbetterellaceae</taxon>
        <taxon>Leadbetterella</taxon>
    </lineage>
</organism>
<proteinExistence type="predicted"/>
<protein>
    <submittedName>
        <fullName evidence="1">Uncharacterized protein</fullName>
    </submittedName>
</protein>
<dbReference type="EMBL" id="CP002305">
    <property type="protein sequence ID" value="ADQ16604.1"/>
    <property type="molecule type" value="Genomic_DNA"/>
</dbReference>
<name>E4RR09_LEAB4</name>